<dbReference type="Pfam" id="PF01230">
    <property type="entry name" value="HIT"/>
    <property type="match status" value="1"/>
</dbReference>
<organism evidence="3 4">
    <name type="scientific">Aureimonas populi</name>
    <dbReference type="NCBI Taxonomy" id="1701758"/>
    <lineage>
        <taxon>Bacteria</taxon>
        <taxon>Pseudomonadati</taxon>
        <taxon>Pseudomonadota</taxon>
        <taxon>Alphaproteobacteria</taxon>
        <taxon>Hyphomicrobiales</taxon>
        <taxon>Aurantimonadaceae</taxon>
        <taxon>Aureimonas</taxon>
    </lineage>
</organism>
<dbReference type="SUPFAM" id="SSF54197">
    <property type="entry name" value="HIT-like"/>
    <property type="match status" value="1"/>
</dbReference>
<gene>
    <name evidence="3" type="ORF">ACFSKQ_10425</name>
</gene>
<dbReference type="EMBL" id="JBHUIJ010000013">
    <property type="protein sequence ID" value="MFD2237873.1"/>
    <property type="molecule type" value="Genomic_DNA"/>
</dbReference>
<sequence>MSSFLLDPRLEADTIPLARLPLCRALLMNDRRWPWVILVPERPGLVELFDLAAPERALLAEEASLTAEALKAQTGALKINLGALGNMVRQFHLHVIARQEGDEGWPGPVWGRPGAAPYEAGEGQALALALAGRMGRA</sequence>
<dbReference type="Gene3D" id="3.30.428.10">
    <property type="entry name" value="HIT-like"/>
    <property type="match status" value="1"/>
</dbReference>
<evidence type="ECO:0000256" key="1">
    <source>
        <dbReference type="PROSITE-ProRule" id="PRU00464"/>
    </source>
</evidence>
<evidence type="ECO:0000313" key="4">
    <source>
        <dbReference type="Proteomes" id="UP001597371"/>
    </source>
</evidence>
<accession>A0ABW5CM83</accession>
<dbReference type="RefSeq" id="WP_209739473.1">
    <property type="nucleotide sequence ID" value="NZ_CP072611.1"/>
</dbReference>
<comment type="caution">
    <text evidence="1">Lacks conserved residue(s) required for the propagation of feature annotation.</text>
</comment>
<dbReference type="PIRSF" id="PIRSF000714">
    <property type="entry name" value="HIT"/>
    <property type="match status" value="1"/>
</dbReference>
<dbReference type="InterPro" id="IPR026026">
    <property type="entry name" value="HIT_Hint"/>
</dbReference>
<dbReference type="InterPro" id="IPR036265">
    <property type="entry name" value="HIT-like_sf"/>
</dbReference>
<dbReference type="PROSITE" id="PS51084">
    <property type="entry name" value="HIT_2"/>
    <property type="match status" value="1"/>
</dbReference>
<comment type="caution">
    <text evidence="3">The sequence shown here is derived from an EMBL/GenBank/DDBJ whole genome shotgun (WGS) entry which is preliminary data.</text>
</comment>
<evidence type="ECO:0000259" key="2">
    <source>
        <dbReference type="PROSITE" id="PS51084"/>
    </source>
</evidence>
<reference evidence="4" key="1">
    <citation type="journal article" date="2019" name="Int. J. Syst. Evol. Microbiol.">
        <title>The Global Catalogue of Microorganisms (GCM) 10K type strain sequencing project: providing services to taxonomists for standard genome sequencing and annotation.</title>
        <authorList>
            <consortium name="The Broad Institute Genomics Platform"/>
            <consortium name="The Broad Institute Genome Sequencing Center for Infectious Disease"/>
            <person name="Wu L."/>
            <person name="Ma J."/>
        </authorList>
    </citation>
    <scope>NUCLEOTIDE SEQUENCE [LARGE SCALE GENOMIC DNA]</scope>
    <source>
        <strain evidence="4">ZS-35-S2</strain>
    </source>
</reference>
<keyword evidence="4" id="KW-1185">Reference proteome</keyword>
<feature type="domain" description="HIT" evidence="2">
    <location>
        <begin position="36"/>
        <end position="105"/>
    </location>
</feature>
<protein>
    <submittedName>
        <fullName evidence="3">HIT domain-containing protein</fullName>
    </submittedName>
</protein>
<dbReference type="InterPro" id="IPR011146">
    <property type="entry name" value="HIT-like"/>
</dbReference>
<evidence type="ECO:0000313" key="3">
    <source>
        <dbReference type="EMBL" id="MFD2237873.1"/>
    </source>
</evidence>
<proteinExistence type="predicted"/>
<name>A0ABW5CM83_9HYPH</name>
<dbReference type="Proteomes" id="UP001597371">
    <property type="component" value="Unassembled WGS sequence"/>
</dbReference>